<dbReference type="InterPro" id="IPR051257">
    <property type="entry name" value="Diverse_CBS-Domain"/>
</dbReference>
<evidence type="ECO:0000256" key="2">
    <source>
        <dbReference type="PROSITE-ProRule" id="PRU00703"/>
    </source>
</evidence>
<dbReference type="Pfam" id="PF00571">
    <property type="entry name" value="CBS"/>
    <property type="match status" value="2"/>
</dbReference>
<reference evidence="4" key="1">
    <citation type="submission" date="2022-06" db="EMBL/GenBank/DDBJ databases">
        <title>Sphingomicrobium sedimins sp. nov., a marine bacterium isolated from tidal flat.</title>
        <authorList>
            <person name="Kim C.-H."/>
            <person name="Yoo Y."/>
            <person name="Kim J.-J."/>
        </authorList>
    </citation>
    <scope>NUCLEOTIDE SEQUENCE</scope>
    <source>
        <strain evidence="4">GRR-S6-50</strain>
    </source>
</reference>
<dbReference type="SUPFAM" id="SSF54631">
    <property type="entry name" value="CBS-domain pair"/>
    <property type="match status" value="1"/>
</dbReference>
<dbReference type="RefSeq" id="WP_252114947.1">
    <property type="nucleotide sequence ID" value="NZ_JAMSHT010000001.1"/>
</dbReference>
<evidence type="ECO:0000313" key="4">
    <source>
        <dbReference type="EMBL" id="MCM8558210.1"/>
    </source>
</evidence>
<organism evidence="4 5">
    <name type="scientific">Sphingomicrobium sediminis</name>
    <dbReference type="NCBI Taxonomy" id="2950949"/>
    <lineage>
        <taxon>Bacteria</taxon>
        <taxon>Pseudomonadati</taxon>
        <taxon>Pseudomonadota</taxon>
        <taxon>Alphaproteobacteria</taxon>
        <taxon>Sphingomonadales</taxon>
        <taxon>Sphingomonadaceae</taxon>
        <taxon>Sphingomicrobium</taxon>
    </lineage>
</organism>
<keyword evidence="1 2" id="KW-0129">CBS domain</keyword>
<dbReference type="InterPro" id="IPR000644">
    <property type="entry name" value="CBS_dom"/>
</dbReference>
<protein>
    <submittedName>
        <fullName evidence="4">CBS domain-containing protein</fullName>
    </submittedName>
</protein>
<feature type="domain" description="CBS" evidence="3">
    <location>
        <begin position="10"/>
        <end position="67"/>
    </location>
</feature>
<dbReference type="Proteomes" id="UP001155128">
    <property type="component" value="Unassembled WGS sequence"/>
</dbReference>
<dbReference type="Gene3D" id="3.10.580.10">
    <property type="entry name" value="CBS-domain"/>
    <property type="match status" value="1"/>
</dbReference>
<dbReference type="PANTHER" id="PTHR43080:SF2">
    <property type="entry name" value="CBS DOMAIN-CONTAINING PROTEIN"/>
    <property type="match status" value="1"/>
</dbReference>
<feature type="domain" description="CBS" evidence="3">
    <location>
        <begin position="76"/>
        <end position="131"/>
    </location>
</feature>
<keyword evidence="5" id="KW-1185">Reference proteome</keyword>
<dbReference type="InterPro" id="IPR044725">
    <property type="entry name" value="CBSX3_CBS_dom"/>
</dbReference>
<proteinExistence type="predicted"/>
<comment type="caution">
    <text evidence="4">The sequence shown here is derived from an EMBL/GenBank/DDBJ whole genome shotgun (WGS) entry which is preliminary data.</text>
</comment>
<dbReference type="SMART" id="SM00116">
    <property type="entry name" value="CBS"/>
    <property type="match status" value="2"/>
</dbReference>
<dbReference type="AlphaFoldDB" id="A0A9X2EHN9"/>
<dbReference type="PROSITE" id="PS51371">
    <property type="entry name" value="CBS"/>
    <property type="match status" value="2"/>
</dbReference>
<dbReference type="EMBL" id="JAMSHT010000001">
    <property type="protein sequence ID" value="MCM8558210.1"/>
    <property type="molecule type" value="Genomic_DNA"/>
</dbReference>
<evidence type="ECO:0000313" key="5">
    <source>
        <dbReference type="Proteomes" id="UP001155128"/>
    </source>
</evidence>
<dbReference type="CDD" id="cd04623">
    <property type="entry name" value="CBS_pair_bac_euk"/>
    <property type="match status" value="1"/>
</dbReference>
<evidence type="ECO:0000259" key="3">
    <source>
        <dbReference type="PROSITE" id="PS51371"/>
    </source>
</evidence>
<dbReference type="PANTHER" id="PTHR43080">
    <property type="entry name" value="CBS DOMAIN-CONTAINING PROTEIN CBSX3, MITOCHONDRIAL"/>
    <property type="match status" value="1"/>
</dbReference>
<gene>
    <name evidence="4" type="ORF">NDO55_10290</name>
</gene>
<name>A0A9X2EHN9_9SPHN</name>
<evidence type="ECO:0000256" key="1">
    <source>
        <dbReference type="ARBA" id="ARBA00023122"/>
    </source>
</evidence>
<dbReference type="InterPro" id="IPR046342">
    <property type="entry name" value="CBS_dom_sf"/>
</dbReference>
<accession>A0A9X2EHN9</accession>
<sequence length="143" mass="14964">MTIAAILDAKGRDVLTILEEATIAEAAQLLGERRIGALVVLDAGGGIAGILSERDIVAHLGIDGGDILGWTVARIMKAPAITVEPEASVDSALALMTEKRIRHLPVTESGALAGIASIGDLVKYQIDHIAEEADAMRAYIQDV</sequence>